<dbReference type="Proteomes" id="UP000092445">
    <property type="component" value="Unassembled WGS sequence"/>
</dbReference>
<keyword evidence="2" id="KW-1185">Reference proteome</keyword>
<dbReference type="EnsemblMetazoa" id="GPAI010521-RA">
    <property type="protein sequence ID" value="GPAI010521-PA"/>
    <property type="gene ID" value="GPAI010521"/>
</dbReference>
<dbReference type="VEuPathDB" id="VectorBase:GPAI010521"/>
<proteinExistence type="predicted"/>
<reference evidence="2" key="1">
    <citation type="submission" date="2014-03" db="EMBL/GenBank/DDBJ databases">
        <authorList>
            <person name="Aksoy S."/>
            <person name="Warren W."/>
            <person name="Wilson R.K."/>
        </authorList>
    </citation>
    <scope>NUCLEOTIDE SEQUENCE [LARGE SCALE GENOMIC DNA]</scope>
    <source>
        <strain evidence="2">IAEA</strain>
    </source>
</reference>
<accession>A0A1A9ZCH4</accession>
<organism evidence="1 2">
    <name type="scientific">Glossina pallidipes</name>
    <name type="common">Tsetse fly</name>
    <dbReference type="NCBI Taxonomy" id="7398"/>
    <lineage>
        <taxon>Eukaryota</taxon>
        <taxon>Metazoa</taxon>
        <taxon>Ecdysozoa</taxon>
        <taxon>Arthropoda</taxon>
        <taxon>Hexapoda</taxon>
        <taxon>Insecta</taxon>
        <taxon>Pterygota</taxon>
        <taxon>Neoptera</taxon>
        <taxon>Endopterygota</taxon>
        <taxon>Diptera</taxon>
        <taxon>Brachycera</taxon>
        <taxon>Muscomorpha</taxon>
        <taxon>Hippoboscoidea</taxon>
        <taxon>Glossinidae</taxon>
        <taxon>Glossina</taxon>
    </lineage>
</organism>
<dbReference type="AlphaFoldDB" id="A0A1A9ZCH4"/>
<sequence length="204" mass="22664">MVAFLASVRKFFSYINYIEIILYWHNSDGNDVTIEDGFIENLVPTELCNWQLTTVLPIKQLLAVHEIGALLCKNSDNGSAIESRKQHLVNTGSSSVQFPFRGHVGICKALFINLNNNQRRNETTVKATTISKTTITAANIYKALESWQRKAAVYGTSTILEDYIDFRNDVNLVTATPRNDFGVMCGGGSQIIANCISGTFQGYI</sequence>
<name>A0A1A9ZCH4_GLOPL</name>
<protein>
    <submittedName>
        <fullName evidence="1">Uncharacterized protein</fullName>
    </submittedName>
</protein>
<evidence type="ECO:0000313" key="2">
    <source>
        <dbReference type="Proteomes" id="UP000092445"/>
    </source>
</evidence>
<reference evidence="1" key="2">
    <citation type="submission" date="2020-05" db="UniProtKB">
        <authorList>
            <consortium name="EnsemblMetazoa"/>
        </authorList>
    </citation>
    <scope>IDENTIFICATION</scope>
    <source>
        <strain evidence="1">IAEA</strain>
    </source>
</reference>
<evidence type="ECO:0000313" key="1">
    <source>
        <dbReference type="EnsemblMetazoa" id="GPAI010521-PA"/>
    </source>
</evidence>